<proteinExistence type="predicted"/>
<keyword evidence="2" id="KW-1185">Reference proteome</keyword>
<evidence type="ECO:0000313" key="1">
    <source>
        <dbReference type="EMBL" id="QJT40055.1"/>
    </source>
</evidence>
<organism evidence="1 2">
    <name type="scientific">Aeromonas media</name>
    <dbReference type="NCBI Taxonomy" id="651"/>
    <lineage>
        <taxon>Bacteria</taxon>
        <taxon>Pseudomonadati</taxon>
        <taxon>Pseudomonadota</taxon>
        <taxon>Gammaproteobacteria</taxon>
        <taxon>Aeromonadales</taxon>
        <taxon>Aeromonadaceae</taxon>
        <taxon>Aeromonas</taxon>
    </lineage>
</organism>
<dbReference type="EMBL" id="CP038448">
    <property type="protein sequence ID" value="QJT40055.1"/>
    <property type="molecule type" value="Genomic_DNA"/>
</dbReference>
<evidence type="ECO:0008006" key="3">
    <source>
        <dbReference type="Google" id="ProtNLM"/>
    </source>
</evidence>
<protein>
    <recommendedName>
        <fullName evidence="3">Phage tail protein</fullName>
    </recommendedName>
</protein>
<accession>A0ABX6NXX3</accession>
<dbReference type="RefSeq" id="WP_171269733.1">
    <property type="nucleotide sequence ID" value="NZ_CP038445.1"/>
</dbReference>
<evidence type="ECO:0000313" key="2">
    <source>
        <dbReference type="Proteomes" id="UP000502657"/>
    </source>
</evidence>
<name>A0ABX6NXX3_AERME</name>
<sequence>MADVIDWPTDIIPNEMSLGLEGMGRDFESPWTGSNQTVSMPGSKVSVQLTFKNLPVQTARRLESFIFSLDGQSGRVRIWDFAAQLIGSPQPVLGHPVVTEAISMRKQFTTRGWTPNQLVLRVGDWMQVGGELKRVLEDVRSDGAGGALIRIAPMLRQHYPSGTPLVVDRPCGIFRLQDNKQGVFRRVPGVFTDVTLSLIEAFYP</sequence>
<gene>
    <name evidence="1" type="ORF">E4188_17195</name>
</gene>
<dbReference type="Proteomes" id="UP000502657">
    <property type="component" value="Chromosome"/>
</dbReference>
<reference evidence="1 2" key="1">
    <citation type="submission" date="2019-03" db="EMBL/GenBank/DDBJ databases">
        <title>Novel transposon Tn6433 accelerates the dissemination of tet(E) in Aeromonas from aerobic biofilm under oxytetracycline stress.</title>
        <authorList>
            <person name="Shi Y."/>
            <person name="Tian Z."/>
            <person name="Zhang Y."/>
            <person name="Zhang H."/>
            <person name="Yang M."/>
        </authorList>
    </citation>
    <scope>NUCLEOTIDE SEQUENCE [LARGE SCALE GENOMIC DNA]</scope>
    <source>
        <strain evidence="1 2">R50-22</strain>
    </source>
</reference>